<keyword evidence="6" id="KW-1199">Hemostasis impairing toxin</keyword>
<keyword evidence="7" id="KW-0732">Signal</keyword>
<feature type="signal peptide" evidence="7">
    <location>
        <begin position="1"/>
        <end position="23"/>
    </location>
</feature>
<dbReference type="InterPro" id="IPR018378">
    <property type="entry name" value="C-type_lectin_CS"/>
</dbReference>
<dbReference type="EMBL" id="GALC01000017">
    <property type="protein sequence ID" value="JAA98025.1"/>
    <property type="molecule type" value="mRNA"/>
</dbReference>
<feature type="chain" id="PRO_5007665121" evidence="7">
    <location>
        <begin position="24"/>
        <end position="149"/>
    </location>
</feature>
<dbReference type="EMBL" id="GALC01000016">
    <property type="protein sequence ID" value="JAA98026.1"/>
    <property type="molecule type" value="mRNA"/>
</dbReference>
<dbReference type="InterPro" id="IPR050111">
    <property type="entry name" value="C-type_lectin/snaclec_domain"/>
</dbReference>
<dbReference type="FunFam" id="3.10.100.10:FF:000087">
    <property type="entry name" value="Snaclec rhodocetin subunit delta"/>
    <property type="match status" value="1"/>
</dbReference>
<feature type="domain" description="C-type lectin" evidence="8">
    <location>
        <begin position="34"/>
        <end position="144"/>
    </location>
</feature>
<dbReference type="GO" id="GO:0044477">
    <property type="term" value="P:venom-mediated suppression of platelet aggregation"/>
    <property type="evidence" value="ECO:0007669"/>
    <property type="project" value="UniProtKB-ARBA"/>
</dbReference>
<dbReference type="AlphaFoldDB" id="G9DCI0"/>
<dbReference type="SUPFAM" id="SSF56436">
    <property type="entry name" value="C-type lectin-like"/>
    <property type="match status" value="1"/>
</dbReference>
<name>G9DCI0_CROHE</name>
<organism evidence="9">
    <name type="scientific">Crotalus helleri</name>
    <name type="common">Southern pacific rattlesnake</name>
    <name type="synonym">Crotalus oreganus helleri</name>
    <dbReference type="NCBI Taxonomy" id="8741"/>
    <lineage>
        <taxon>Eukaryota</taxon>
        <taxon>Metazoa</taxon>
        <taxon>Chordata</taxon>
        <taxon>Craniata</taxon>
        <taxon>Vertebrata</taxon>
        <taxon>Euteleostomi</taxon>
        <taxon>Lepidosauria</taxon>
        <taxon>Squamata</taxon>
        <taxon>Bifurcata</taxon>
        <taxon>Unidentata</taxon>
        <taxon>Episquamata</taxon>
        <taxon>Toxicofera</taxon>
        <taxon>Serpentes</taxon>
        <taxon>Colubroidea</taxon>
        <taxon>Viperidae</taxon>
        <taxon>Crotalinae</taxon>
        <taxon>Crotalus</taxon>
    </lineage>
</organism>
<evidence type="ECO:0000256" key="3">
    <source>
        <dbReference type="ARBA" id="ARBA00022525"/>
    </source>
</evidence>
<evidence type="ECO:0000256" key="6">
    <source>
        <dbReference type="ARBA" id="ARBA00023240"/>
    </source>
</evidence>
<dbReference type="InterPro" id="IPR016187">
    <property type="entry name" value="CTDL_fold"/>
</dbReference>
<dbReference type="Gene3D" id="3.10.100.10">
    <property type="entry name" value="Mannose-Binding Protein A, subunit A"/>
    <property type="match status" value="1"/>
</dbReference>
<dbReference type="InterPro" id="IPR016186">
    <property type="entry name" value="C-type_lectin-like/link_sf"/>
</dbReference>
<dbReference type="PANTHER" id="PTHR22803">
    <property type="entry name" value="MANNOSE, PHOSPHOLIPASE, LECTIN RECEPTOR RELATED"/>
    <property type="match status" value="1"/>
</dbReference>
<dbReference type="InterPro" id="IPR001304">
    <property type="entry name" value="C-type_lectin-like"/>
</dbReference>
<evidence type="ECO:0000256" key="1">
    <source>
        <dbReference type="ARBA" id="ARBA00004613"/>
    </source>
</evidence>
<evidence type="ECO:0000313" key="11">
    <source>
        <dbReference type="EMBL" id="JAA98026.1"/>
    </source>
</evidence>
<comment type="similarity">
    <text evidence="2">Belongs to the snaclec family.</text>
</comment>
<evidence type="ECO:0000259" key="8">
    <source>
        <dbReference type="PROSITE" id="PS50041"/>
    </source>
</evidence>
<evidence type="ECO:0000256" key="7">
    <source>
        <dbReference type="SAM" id="SignalP"/>
    </source>
</evidence>
<evidence type="ECO:0000313" key="9">
    <source>
        <dbReference type="EMBL" id="AEU60006.1"/>
    </source>
</evidence>
<proteinExistence type="evidence at transcript level"/>
<dbReference type="PROSITE" id="PS50041">
    <property type="entry name" value="C_TYPE_LECTIN_2"/>
    <property type="match status" value="1"/>
</dbReference>
<evidence type="ECO:0000256" key="4">
    <source>
        <dbReference type="ARBA" id="ARBA00022656"/>
    </source>
</evidence>
<sequence length="149" mass="17295">MGRFIFVSFSLLVVFLSLSGTGADLECPPDWSSYDRYCYLPVKEPQNWYEAERFCTEQAKGGHLVSIETSLEAALVDNVLSGNKEYLTRYVWIGLRVQNKGQPCSSISYENLVDPFECFMVRKDASRRNWFNVDCRQQLSFMCKFTRPR</sequence>
<keyword evidence="5" id="KW-1015">Disulfide bond</keyword>
<dbReference type="GO" id="GO:0030246">
    <property type="term" value="F:carbohydrate binding"/>
    <property type="evidence" value="ECO:0007669"/>
    <property type="project" value="UniProtKB-KW"/>
</dbReference>
<comment type="subcellular location">
    <subcellularLocation>
        <location evidence="1">Secreted</location>
    </subcellularLocation>
</comment>
<protein>
    <submittedName>
        <fullName evidence="9">C-type lectin 4</fullName>
    </submittedName>
    <submittedName>
        <fullName evidence="11">Lectin_alpha-CohLL-4</fullName>
    </submittedName>
    <submittedName>
        <fullName evidence="10">Lectin_alpha-CohLL-5</fullName>
    </submittedName>
</protein>
<keyword evidence="4" id="KW-0800">Toxin</keyword>
<evidence type="ECO:0000313" key="10">
    <source>
        <dbReference type="EMBL" id="JAA98025.1"/>
    </source>
</evidence>
<keyword evidence="3" id="KW-0964">Secreted</keyword>
<evidence type="ECO:0000256" key="2">
    <source>
        <dbReference type="ARBA" id="ARBA00006747"/>
    </source>
</evidence>
<reference evidence="10" key="2">
    <citation type="submission" date="2013-06" db="EMBL/GenBank/DDBJ databases">
        <title>Clinical and biodiscovery implications of intra-specific venom variation in the medically important Southern Pacific Rattlesnake (Crotalus oreganus helleri).</title>
        <authorList>
            <person name="Fry B.G."/>
        </authorList>
    </citation>
    <scope>NUCLEOTIDE SEQUENCE</scope>
    <source>
        <strain evidence="10">Loma Linda</strain>
        <tissue evidence="10">Maxillary venom gland</tissue>
    </source>
</reference>
<evidence type="ECO:0000256" key="5">
    <source>
        <dbReference type="ARBA" id="ARBA00023157"/>
    </source>
</evidence>
<keyword evidence="9" id="KW-0430">Lectin</keyword>
<dbReference type="SMART" id="SM00034">
    <property type="entry name" value="CLECT"/>
    <property type="match status" value="1"/>
</dbReference>
<dbReference type="GO" id="GO:0090729">
    <property type="term" value="F:toxin activity"/>
    <property type="evidence" value="ECO:0007669"/>
    <property type="project" value="UniProtKB-KW"/>
</dbReference>
<dbReference type="Pfam" id="PF00059">
    <property type="entry name" value="Lectin_C"/>
    <property type="match status" value="1"/>
</dbReference>
<dbReference type="GO" id="GO:0005576">
    <property type="term" value="C:extracellular region"/>
    <property type="evidence" value="ECO:0007669"/>
    <property type="project" value="UniProtKB-SubCell"/>
</dbReference>
<dbReference type="PROSITE" id="PS00615">
    <property type="entry name" value="C_TYPE_LECTIN_1"/>
    <property type="match status" value="1"/>
</dbReference>
<dbReference type="EMBL" id="JF895763">
    <property type="protein sequence ID" value="AEU60006.1"/>
    <property type="molecule type" value="mRNA"/>
</dbReference>
<accession>G9DCI0</accession>
<reference evidence="9" key="1">
    <citation type="submission" date="2011-04" db="EMBL/GenBank/DDBJ databases">
        <title>cDNA clones from the library of Crotalus oreganus helleri (Southern Pacific Rattlesnake) venom gland.</title>
        <authorList>
            <person name="Sanchez E."/>
        </authorList>
    </citation>
    <scope>NUCLEOTIDE SEQUENCE</scope>
</reference>